<keyword evidence="2" id="KW-1185">Reference proteome</keyword>
<evidence type="ECO:0000313" key="2">
    <source>
        <dbReference type="Proteomes" id="UP001642482"/>
    </source>
</evidence>
<comment type="caution">
    <text evidence="1">The sequence shown here is derived from an EMBL/GenBank/DDBJ whole genome shotgun (WGS) entry which is preliminary data.</text>
</comment>
<name>A0ABP0BC98_9PEZI</name>
<reference evidence="1 2" key="1">
    <citation type="submission" date="2024-01" db="EMBL/GenBank/DDBJ databases">
        <authorList>
            <person name="Allen C."/>
            <person name="Tagirdzhanova G."/>
        </authorList>
    </citation>
    <scope>NUCLEOTIDE SEQUENCE [LARGE SCALE GENOMIC DNA]</scope>
</reference>
<evidence type="ECO:0000313" key="1">
    <source>
        <dbReference type="EMBL" id="CAK7217171.1"/>
    </source>
</evidence>
<accession>A0ABP0BC98</accession>
<organism evidence="1 2">
    <name type="scientific">Sporothrix eucalyptigena</name>
    <dbReference type="NCBI Taxonomy" id="1812306"/>
    <lineage>
        <taxon>Eukaryota</taxon>
        <taxon>Fungi</taxon>
        <taxon>Dikarya</taxon>
        <taxon>Ascomycota</taxon>
        <taxon>Pezizomycotina</taxon>
        <taxon>Sordariomycetes</taxon>
        <taxon>Sordariomycetidae</taxon>
        <taxon>Ophiostomatales</taxon>
        <taxon>Ophiostomataceae</taxon>
        <taxon>Sporothrix</taxon>
    </lineage>
</organism>
<sequence length="159" mass="18245">MLDRLWIWLGYAPPLDIYPPPKLQTIQAIRFPANNSPPHLVQLTTTTDSVKDSGVDGFWGHVPDLRVYWKTERAWIWRDIDTFRFDNGLYIVYFSFDLEALPSNTNFPVGPFGRERAFAGDAFVVRIQGTQIGEDLGEDGWAVWEDVPSDILELPIMNM</sequence>
<dbReference type="EMBL" id="CAWUHD010000023">
    <property type="protein sequence ID" value="CAK7217171.1"/>
    <property type="molecule type" value="Genomic_DNA"/>
</dbReference>
<proteinExistence type="predicted"/>
<protein>
    <submittedName>
        <fullName evidence="1">Uncharacterized protein</fullName>
    </submittedName>
</protein>
<dbReference type="Proteomes" id="UP001642482">
    <property type="component" value="Unassembled WGS sequence"/>
</dbReference>
<gene>
    <name evidence="1" type="ORF">SEUCBS140593_003114</name>
</gene>